<gene>
    <name evidence="1" type="ORF">QDS18_05945</name>
</gene>
<reference evidence="1" key="1">
    <citation type="submission" date="2023-04" db="EMBL/GenBank/DDBJ databases">
        <title>Uncovering the Secrets of Slow-Growing Bacteria in Tropical Savanna Soil through Cultivation and Genomic Analysis.</title>
        <authorList>
            <person name="Goncalves O.S."/>
            <person name="Santana M.F."/>
        </authorList>
    </citation>
    <scope>NUCLEOTIDE SEQUENCE</scope>
    <source>
        <strain evidence="1">ANTI</strain>
    </source>
</reference>
<sequence>MAIQDDDSLPFGDAGFDLVLNKHESFSPTEVRRILRLSTI</sequence>
<dbReference type="AlphaFoldDB" id="A0AAP3ZVL2"/>
<comment type="caution">
    <text evidence="1">The sequence shown here is derived from an EMBL/GenBank/DDBJ whole genome shotgun (WGS) entry which is preliminary data.</text>
</comment>
<dbReference type="EMBL" id="JARVWT010000001">
    <property type="protein sequence ID" value="MDH2330400.1"/>
    <property type="molecule type" value="Genomic_DNA"/>
</dbReference>
<organism evidence="1 2">
    <name type="scientific">Paenibacillus polymyxa</name>
    <name type="common">Bacillus polymyxa</name>
    <dbReference type="NCBI Taxonomy" id="1406"/>
    <lineage>
        <taxon>Bacteria</taxon>
        <taxon>Bacillati</taxon>
        <taxon>Bacillota</taxon>
        <taxon>Bacilli</taxon>
        <taxon>Bacillales</taxon>
        <taxon>Paenibacillaceae</taxon>
        <taxon>Paenibacillus</taxon>
    </lineage>
</organism>
<proteinExistence type="predicted"/>
<dbReference type="RefSeq" id="WP_256026380.1">
    <property type="nucleotide sequence ID" value="NZ_JARVWT010000001.1"/>
</dbReference>
<dbReference type="Proteomes" id="UP001229409">
    <property type="component" value="Unassembled WGS sequence"/>
</dbReference>
<evidence type="ECO:0000313" key="1">
    <source>
        <dbReference type="EMBL" id="MDH2330400.1"/>
    </source>
</evidence>
<accession>A0AAP3ZVL2</accession>
<evidence type="ECO:0000313" key="2">
    <source>
        <dbReference type="Proteomes" id="UP001229409"/>
    </source>
</evidence>
<name>A0AAP3ZVL2_PAEPO</name>
<protein>
    <submittedName>
        <fullName evidence="1">Uncharacterized protein</fullName>
    </submittedName>
</protein>